<feature type="region of interest" description="Disordered" evidence="3">
    <location>
        <begin position="375"/>
        <end position="465"/>
    </location>
</feature>
<evidence type="ECO:0000313" key="5">
    <source>
        <dbReference type="EMBL" id="CAD9339179.1"/>
    </source>
</evidence>
<evidence type="ECO:0000256" key="1">
    <source>
        <dbReference type="ARBA" id="ARBA00022603"/>
    </source>
</evidence>
<dbReference type="GO" id="GO:0043527">
    <property type="term" value="C:tRNA methyltransferase complex"/>
    <property type="evidence" value="ECO:0007669"/>
    <property type="project" value="UniProtKB-ARBA"/>
</dbReference>
<evidence type="ECO:0000256" key="2">
    <source>
        <dbReference type="PROSITE-ProRule" id="PRU00529"/>
    </source>
</evidence>
<accession>A0A7S1ZHL4</accession>
<protein>
    <recommendedName>
        <fullName evidence="4">THUMP domain-containing protein</fullName>
    </recommendedName>
</protein>
<keyword evidence="1" id="KW-0808">Transferase</keyword>
<dbReference type="InterPro" id="IPR004114">
    <property type="entry name" value="THUMP_dom"/>
</dbReference>
<evidence type="ECO:0000256" key="3">
    <source>
        <dbReference type="SAM" id="MobiDB-lite"/>
    </source>
</evidence>
<dbReference type="GO" id="GO:0008173">
    <property type="term" value="F:RNA methyltransferase activity"/>
    <property type="evidence" value="ECO:0007669"/>
    <property type="project" value="UniProtKB-ARBA"/>
</dbReference>
<dbReference type="CDD" id="cd11715">
    <property type="entry name" value="THUMP_AdoMetMT"/>
    <property type="match status" value="1"/>
</dbReference>
<reference evidence="5" key="1">
    <citation type="submission" date="2021-01" db="EMBL/GenBank/DDBJ databases">
        <authorList>
            <person name="Corre E."/>
            <person name="Pelletier E."/>
            <person name="Niang G."/>
            <person name="Scheremetjew M."/>
            <person name="Finn R."/>
            <person name="Kale V."/>
            <person name="Holt S."/>
            <person name="Cochrane G."/>
            <person name="Meng A."/>
            <person name="Brown T."/>
            <person name="Cohen L."/>
        </authorList>
    </citation>
    <scope>NUCLEOTIDE SEQUENCE</scope>
    <source>
        <strain evidence="5">Pop2</strain>
    </source>
</reference>
<proteinExistence type="predicted"/>
<feature type="domain" description="THUMP" evidence="4">
    <location>
        <begin position="1"/>
        <end position="63"/>
    </location>
</feature>
<dbReference type="Gene3D" id="3.30.2130.30">
    <property type="match status" value="1"/>
</dbReference>
<dbReference type="InterPro" id="IPR000241">
    <property type="entry name" value="RlmKL-like_Mtase"/>
</dbReference>
<name>A0A7S1ZHL4_9STRA</name>
<organism evidence="5">
    <name type="scientific">Ditylum brightwellii</name>
    <dbReference type="NCBI Taxonomy" id="49249"/>
    <lineage>
        <taxon>Eukaryota</taxon>
        <taxon>Sar</taxon>
        <taxon>Stramenopiles</taxon>
        <taxon>Ochrophyta</taxon>
        <taxon>Bacillariophyta</taxon>
        <taxon>Mediophyceae</taxon>
        <taxon>Lithodesmiophycidae</taxon>
        <taxon>Lithodesmiales</taxon>
        <taxon>Lithodesmiaceae</taxon>
        <taxon>Ditylum</taxon>
    </lineage>
</organism>
<sequence>MNGYTPKELRHSHYTSLTVKNAIVDGVRDLRDDGIRPDVDIKDADVPFVVVLKGYKKDVYSDKDDGVVDVSLYRCLHAGGSLHRRGYRRSQGGEDGDAVIHKAALKESLAAALLYETGWHKLIHAARYDDYQPAVFVDPMTGSATMPIEAALIACDIAPGLMRIRCSSSSSRGDQEVPPIVRWKDGPTMQEWKTLLQDAAKRAKAGILWASSINQSDDEDESTTVQRTNLIIVANERHPNAFSLAQSSVNMAGLGSIIKLSQGDCIDFDLGGGSQDDEEETTTSLSQRVVIPGRTIVGTNPPWGKRLDDMDVEDSWASLKTFLQRECNDAEAWILSGNKLLTRILRMKKTRSFVVKTAGEDLRWIQYHIFPKKKREDNEREEGVVNGGRFEEKRIRGERNDYSDDNTDFDSNKRRMRGGANRSEPQQGQQKRRMRAGGNQVSKRKRQIVPEKGRGGSSSGGGPWY</sequence>
<dbReference type="GO" id="GO:0003723">
    <property type="term" value="F:RNA binding"/>
    <property type="evidence" value="ECO:0007669"/>
    <property type="project" value="UniProtKB-UniRule"/>
</dbReference>
<dbReference type="PANTHER" id="PTHR47313">
    <property type="entry name" value="RIBOSOMAL RNA LARGE SUBUNIT METHYLTRANSFERASE K/L"/>
    <property type="match status" value="1"/>
</dbReference>
<dbReference type="SUPFAM" id="SSF53335">
    <property type="entry name" value="S-adenosyl-L-methionine-dependent methyltransferases"/>
    <property type="match status" value="1"/>
</dbReference>
<gene>
    <name evidence="5" type="ORF">DBRI1063_LOCUS15649</name>
</gene>
<dbReference type="PANTHER" id="PTHR47313:SF1">
    <property type="entry name" value="RIBOSOMAL RNA LARGE SUBUNIT METHYLTRANSFERASE K_L"/>
    <property type="match status" value="1"/>
</dbReference>
<dbReference type="EMBL" id="HBGN01024460">
    <property type="protein sequence ID" value="CAD9339179.1"/>
    <property type="molecule type" value="Transcribed_RNA"/>
</dbReference>
<keyword evidence="1" id="KW-0489">Methyltransferase</keyword>
<dbReference type="AlphaFoldDB" id="A0A7S1ZHL4"/>
<dbReference type="InterPro" id="IPR029063">
    <property type="entry name" value="SAM-dependent_MTases_sf"/>
</dbReference>
<dbReference type="Gene3D" id="3.40.50.150">
    <property type="entry name" value="Vaccinia Virus protein VP39"/>
    <property type="match status" value="1"/>
</dbReference>
<evidence type="ECO:0000259" key="4">
    <source>
        <dbReference type="PROSITE" id="PS51165"/>
    </source>
</evidence>
<dbReference type="Pfam" id="PF01170">
    <property type="entry name" value="UPF0020"/>
    <property type="match status" value="1"/>
</dbReference>
<dbReference type="GO" id="GO:0032259">
    <property type="term" value="P:methylation"/>
    <property type="evidence" value="ECO:0007669"/>
    <property type="project" value="UniProtKB-KW"/>
</dbReference>
<keyword evidence="2" id="KW-0694">RNA-binding</keyword>
<feature type="compositionally biased region" description="Basic and acidic residues" evidence="3">
    <location>
        <begin position="375"/>
        <end position="402"/>
    </location>
</feature>
<dbReference type="PROSITE" id="PS51165">
    <property type="entry name" value="THUMP"/>
    <property type="match status" value="1"/>
</dbReference>
<feature type="compositionally biased region" description="Gly residues" evidence="3">
    <location>
        <begin position="455"/>
        <end position="465"/>
    </location>
</feature>